<reference evidence="2" key="1">
    <citation type="journal article" date="2011" name="PLoS Biol.">
        <title>Gene gain and loss during evolution of obligate parasitism in the white rust pathogen of Arabidopsis thaliana.</title>
        <authorList>
            <person name="Kemen E."/>
            <person name="Gardiner A."/>
            <person name="Schultz-Larsen T."/>
            <person name="Kemen A.C."/>
            <person name="Balmuth A.L."/>
            <person name="Robert-Seilaniantz A."/>
            <person name="Bailey K."/>
            <person name="Holub E."/>
            <person name="Studholme D.J."/>
            <person name="Maclean D."/>
            <person name="Jones J.D."/>
        </authorList>
    </citation>
    <scope>NUCLEOTIDE SEQUENCE</scope>
</reference>
<sequence>MALWNVEDVRSETEYASFQKAHKGEVVLLLSLVMFLMVLYLFCRFCVSSRISIKKQWRCYPGKILDCKKPAFNIDKFGQENEMKEPFIKSAMFGKQITKSVNFESRAPSAPPLTYLHS</sequence>
<keyword evidence="1" id="KW-1133">Transmembrane helix</keyword>
<keyword evidence="1" id="KW-0812">Transmembrane</keyword>
<name>F0W356_9STRA</name>
<feature type="transmembrane region" description="Helical" evidence="1">
    <location>
        <begin position="26"/>
        <end position="47"/>
    </location>
</feature>
<gene>
    <name evidence="2" type="primary">AlNc14C12G1434</name>
    <name evidence="2" type="ORF">ALNC14_016390</name>
</gene>
<dbReference type="EMBL" id="FR824057">
    <property type="protein sequence ID" value="CCA15496.1"/>
    <property type="molecule type" value="Genomic_DNA"/>
</dbReference>
<evidence type="ECO:0000313" key="2">
    <source>
        <dbReference type="EMBL" id="CCA15496.1"/>
    </source>
</evidence>
<protein>
    <submittedName>
        <fullName evidence="2">AlNc14C12G1434 protein</fullName>
    </submittedName>
</protein>
<organism evidence="2">
    <name type="scientific">Albugo laibachii Nc14</name>
    <dbReference type="NCBI Taxonomy" id="890382"/>
    <lineage>
        <taxon>Eukaryota</taxon>
        <taxon>Sar</taxon>
        <taxon>Stramenopiles</taxon>
        <taxon>Oomycota</taxon>
        <taxon>Peronosporomycetes</taxon>
        <taxon>Albuginales</taxon>
        <taxon>Albuginaceae</taxon>
        <taxon>Albugo</taxon>
    </lineage>
</organism>
<dbReference type="HOGENOM" id="CLU_2077434_0_0_1"/>
<reference evidence="2" key="2">
    <citation type="submission" date="2011-02" db="EMBL/GenBank/DDBJ databases">
        <authorList>
            <person name="MacLean D."/>
        </authorList>
    </citation>
    <scope>NUCLEOTIDE SEQUENCE</scope>
</reference>
<evidence type="ECO:0000256" key="1">
    <source>
        <dbReference type="SAM" id="Phobius"/>
    </source>
</evidence>
<dbReference type="AlphaFoldDB" id="F0W356"/>
<keyword evidence="1" id="KW-0472">Membrane</keyword>
<proteinExistence type="predicted"/>
<accession>F0W356</accession>